<dbReference type="PANTHER" id="PTHR37292:SF2">
    <property type="entry name" value="DUF262 DOMAIN-CONTAINING PROTEIN"/>
    <property type="match status" value="1"/>
</dbReference>
<dbReference type="OrthoDB" id="9798761at2"/>
<dbReference type="InterPro" id="IPR004919">
    <property type="entry name" value="GmrSD_N"/>
</dbReference>
<dbReference type="RefSeq" id="WP_024996381.1">
    <property type="nucleotide sequence ID" value="NZ_ATZI01000004.1"/>
</dbReference>
<proteinExistence type="predicted"/>
<gene>
    <name evidence="2" type="ORF">JCM15093_1638</name>
</gene>
<evidence type="ECO:0000259" key="1">
    <source>
        <dbReference type="Pfam" id="PF03235"/>
    </source>
</evidence>
<evidence type="ECO:0000313" key="3">
    <source>
        <dbReference type="Proteomes" id="UP000027601"/>
    </source>
</evidence>
<evidence type="ECO:0000313" key="2">
    <source>
        <dbReference type="EMBL" id="GAK36470.1"/>
    </source>
</evidence>
<dbReference type="Pfam" id="PF03235">
    <property type="entry name" value="GmrSD_N"/>
    <property type="match status" value="1"/>
</dbReference>
<sequence>MNEKLSLKEIADWQLKSEATEVKLPSVQRGFVWKSQQVEDLWDSILREYPIGSFLMQQTGETFYLMDGQQRATSIFLGHFNPYTNTDETKAWSIKGELPIVWIDIDPNEKPDASKYSVRVTTRSHPWGYKAKNNWEKLSVTDRRNALEIFRKHPDNKNCGYTSFNNTTVFPYDSRLPLPLSFFIDAQDTYQVLEKIDMYLPDYFCTKFGGFSNKKAFLEILNTQHKENIKEILHATKKGLSKYVNYDIVADAVLQEEVDHENPTLFVRINSSGTTLTGDDLIYSIYKATFAESKDLVENAGMGFIAPTQTISLASRLVWSELNGYKYPRKMNVRDFQKIIKEENFRNTLKSLISKDNNSGIHSLFKTAITILSCRGNSLFKGEIPPILIKQFIKTSQDLFLFLLCWLQKHGCTISESEQLQIVAKLLSFSWFSFANTPKLWEEITEISFWEKPLNQYLWWNGKDGIHFLLPPDMIRHYYEQDIVERLFLEHETEKHQHRWGLWEEGVGMKIKEYYSKIKSESIEIEKANEYFWKFIGQIKENKSLILFAQRDYINSEFGDYNQMETLEDTNAPWDWDHIYPNSWVYNMKYCAPVIRDWVNSNGNFRAISLEQNRSESNNLSPKARLTENSNRNISFIENNDWKFWQNIDGRILNDKAENYFRAITTRMINIYEKFWHDLEINKFIKH</sequence>
<dbReference type="eggNOG" id="COG1479">
    <property type="taxonomic scope" value="Bacteria"/>
</dbReference>
<organism evidence="2 3">
    <name type="scientific">Bacteroides graminisolvens DSM 19988 = JCM 15093</name>
    <dbReference type="NCBI Taxonomy" id="1121097"/>
    <lineage>
        <taxon>Bacteria</taxon>
        <taxon>Pseudomonadati</taxon>
        <taxon>Bacteroidota</taxon>
        <taxon>Bacteroidia</taxon>
        <taxon>Bacteroidales</taxon>
        <taxon>Bacteroidaceae</taxon>
        <taxon>Bacteroides</taxon>
    </lineage>
</organism>
<reference evidence="2 3" key="1">
    <citation type="journal article" date="2015" name="Microbes Environ.">
        <title>Distribution and evolution of nitrogen fixation genes in the phylum bacteroidetes.</title>
        <authorList>
            <person name="Inoue J."/>
            <person name="Oshima K."/>
            <person name="Suda W."/>
            <person name="Sakamoto M."/>
            <person name="Iino T."/>
            <person name="Noda S."/>
            <person name="Hongoh Y."/>
            <person name="Hattori M."/>
            <person name="Ohkuma M."/>
        </authorList>
    </citation>
    <scope>NUCLEOTIDE SEQUENCE [LARGE SCALE GENOMIC DNA]</scope>
    <source>
        <strain evidence="2 3">JCM 15093</strain>
    </source>
</reference>
<dbReference type="EMBL" id="BAJS01000007">
    <property type="protein sequence ID" value="GAK36470.1"/>
    <property type="molecule type" value="Genomic_DNA"/>
</dbReference>
<feature type="domain" description="GmrSD restriction endonucleases N-terminal" evidence="1">
    <location>
        <begin position="18"/>
        <end position="286"/>
    </location>
</feature>
<protein>
    <recommendedName>
        <fullName evidence="1">GmrSD restriction endonucleases N-terminal domain-containing protein</fullName>
    </recommendedName>
</protein>
<keyword evidence="3" id="KW-1185">Reference proteome</keyword>
<comment type="caution">
    <text evidence="2">The sequence shown here is derived from an EMBL/GenBank/DDBJ whole genome shotgun (WGS) entry which is preliminary data.</text>
</comment>
<accession>A0A069D2C1</accession>
<dbReference type="PANTHER" id="PTHR37292">
    <property type="entry name" value="VNG6097C"/>
    <property type="match status" value="1"/>
</dbReference>
<dbReference type="AlphaFoldDB" id="A0A069D2C1"/>
<dbReference type="Proteomes" id="UP000027601">
    <property type="component" value="Unassembled WGS sequence"/>
</dbReference>
<name>A0A069D2C1_9BACE</name>